<dbReference type="InterPro" id="IPR032816">
    <property type="entry name" value="VTT_dom"/>
</dbReference>
<dbReference type="EMBL" id="MKIR01000004">
    <property type="protein sequence ID" value="OFI49945.1"/>
    <property type="molecule type" value="Genomic_DNA"/>
</dbReference>
<organism evidence="3 4">
    <name type="scientific">Floricoccus tropicus</name>
    <dbReference type="NCBI Taxonomy" id="1859473"/>
    <lineage>
        <taxon>Bacteria</taxon>
        <taxon>Bacillati</taxon>
        <taxon>Bacillota</taxon>
        <taxon>Bacilli</taxon>
        <taxon>Lactobacillales</taxon>
        <taxon>Streptococcaceae</taxon>
        <taxon>Floricoccus</taxon>
    </lineage>
</organism>
<dbReference type="Proteomes" id="UP000178622">
    <property type="component" value="Unassembled WGS sequence"/>
</dbReference>
<evidence type="ECO:0000313" key="3">
    <source>
        <dbReference type="EMBL" id="OFI49945.1"/>
    </source>
</evidence>
<dbReference type="AlphaFoldDB" id="A0A1E8GNX8"/>
<comment type="caution">
    <text evidence="3">The sequence shown here is derived from an EMBL/GenBank/DDBJ whole genome shotgun (WGS) entry which is preliminary data.</text>
</comment>
<accession>A0A1E8GNX8</accession>
<keyword evidence="1" id="KW-0812">Transmembrane</keyword>
<gene>
    <name evidence="3" type="ORF">BG261_09885</name>
</gene>
<keyword evidence="1" id="KW-0472">Membrane</keyword>
<sequence>MGRKRFRKVQQMKNISFKKKLIIVCVIIVVACLFYYLYKNYYQDILMIFDSSIDRKVVIEELRSHGPLSAVVLLLLICTPFVPYSVLVVFTALSYGAFLTSIFAIFGAVIRSLFFIYIFDKVNHLVPNAKSFKIIQVLKNSKHPVIELSLAYMMPIIPKFAINYTITLLDLPLKEVIIILIIGSAPKSILLAYDGDALLHGDIKNIIIIFCVAIMLLVLLYLFKFKNMLRQKEK</sequence>
<proteinExistence type="predicted"/>
<keyword evidence="4" id="KW-1185">Reference proteome</keyword>
<dbReference type="STRING" id="1859473.BG261_09885"/>
<protein>
    <recommendedName>
        <fullName evidence="2">VTT domain-containing protein</fullName>
    </recommendedName>
</protein>
<reference evidence="4" key="1">
    <citation type="submission" date="2016-09" db="EMBL/GenBank/DDBJ databases">
        <title>Draft genome sequence of a novel species of the family Streptococcaceae isolated from flowers.</title>
        <authorList>
            <person name="Chuah L.-O."/>
            <person name="Yap K.-P."/>
            <person name="Thong K.L."/>
            <person name="Liong M.T."/>
            <person name="Ahmad R."/>
            <person name="Rusul G."/>
        </authorList>
    </citation>
    <scope>NUCLEOTIDE SEQUENCE [LARGE SCALE GENOMIC DNA]</scope>
    <source>
        <strain evidence="4">DF1</strain>
    </source>
</reference>
<feature type="transmembrane region" description="Helical" evidence="1">
    <location>
        <begin position="205"/>
        <end position="223"/>
    </location>
</feature>
<feature type="transmembrane region" description="Helical" evidence="1">
    <location>
        <begin position="21"/>
        <end position="38"/>
    </location>
</feature>
<dbReference type="Pfam" id="PF09335">
    <property type="entry name" value="VTT_dom"/>
    <property type="match status" value="1"/>
</dbReference>
<feature type="domain" description="VTT" evidence="2">
    <location>
        <begin position="82"/>
        <end position="195"/>
    </location>
</feature>
<keyword evidence="1" id="KW-1133">Transmembrane helix</keyword>
<evidence type="ECO:0000313" key="4">
    <source>
        <dbReference type="Proteomes" id="UP000178622"/>
    </source>
</evidence>
<feature type="transmembrane region" description="Helical" evidence="1">
    <location>
        <begin position="97"/>
        <end position="119"/>
    </location>
</feature>
<dbReference type="PROSITE" id="PS51257">
    <property type="entry name" value="PROKAR_LIPOPROTEIN"/>
    <property type="match status" value="1"/>
</dbReference>
<evidence type="ECO:0000256" key="1">
    <source>
        <dbReference type="SAM" id="Phobius"/>
    </source>
</evidence>
<evidence type="ECO:0000259" key="2">
    <source>
        <dbReference type="Pfam" id="PF09335"/>
    </source>
</evidence>
<name>A0A1E8GNX8_9LACT</name>
<feature type="transmembrane region" description="Helical" evidence="1">
    <location>
        <begin position="68"/>
        <end position="90"/>
    </location>
</feature>